<feature type="compositionally biased region" description="Pro residues" evidence="2">
    <location>
        <begin position="130"/>
        <end position="143"/>
    </location>
</feature>
<evidence type="ECO:0000313" key="3">
    <source>
        <dbReference type="EMBL" id="AFP13667.1"/>
    </source>
</evidence>
<protein>
    <submittedName>
        <fullName evidence="3">Suppressor APC domain-containing protein 2</fullName>
    </submittedName>
</protein>
<dbReference type="PANTHER" id="PTHR14907:SF2">
    <property type="entry name" value="SUPPRESSOR APC DOMAIN-CONTAINING PROTEIN 2"/>
    <property type="match status" value="1"/>
</dbReference>
<organism evidence="3">
    <name type="scientific">Callorhinchus milii</name>
    <name type="common">Ghost shark</name>
    <dbReference type="NCBI Taxonomy" id="7868"/>
    <lineage>
        <taxon>Eukaryota</taxon>
        <taxon>Metazoa</taxon>
        <taxon>Chordata</taxon>
        <taxon>Craniata</taxon>
        <taxon>Vertebrata</taxon>
        <taxon>Chondrichthyes</taxon>
        <taxon>Holocephali</taxon>
        <taxon>Chimaeriformes</taxon>
        <taxon>Callorhinchidae</taxon>
        <taxon>Callorhinchus</taxon>
    </lineage>
</organism>
<dbReference type="InterPro" id="IPR026828">
    <property type="entry name" value="SAPC2_1/2"/>
</dbReference>
<reference evidence="3" key="1">
    <citation type="journal article" date="2014" name="Nature">
        <title>Elephant shark genome provides unique insights into gnathostome evolution.</title>
        <authorList>
            <consortium name="International Elephant Shark Genome Sequencing Consortium"/>
            <person name="Venkatesh B."/>
            <person name="Lee A.P."/>
            <person name="Ravi V."/>
            <person name="Maurya A.K."/>
            <person name="Lian M.M."/>
            <person name="Swann J.B."/>
            <person name="Ohta Y."/>
            <person name="Flajnik M.F."/>
            <person name="Sutoh Y."/>
            <person name="Kasahara M."/>
            <person name="Hoon S."/>
            <person name="Gangu V."/>
            <person name="Roy S.W."/>
            <person name="Irimia M."/>
            <person name="Korzh V."/>
            <person name="Kondrychyn I."/>
            <person name="Lim Z.W."/>
            <person name="Tay B.H."/>
            <person name="Tohari S."/>
            <person name="Kong K.W."/>
            <person name="Ho S."/>
            <person name="Lorente-Galdos B."/>
            <person name="Quilez J."/>
            <person name="Marques-Bonet T."/>
            <person name="Raney B.J."/>
            <person name="Ingham P.W."/>
            <person name="Tay A."/>
            <person name="Hillier L.W."/>
            <person name="Minx P."/>
            <person name="Boehm T."/>
            <person name="Wilson R.K."/>
            <person name="Brenner S."/>
            <person name="Warren W.C."/>
        </authorList>
    </citation>
    <scope>NUCLEOTIDE SEQUENCE</scope>
    <source>
        <tissue evidence="3">Brain</tissue>
    </source>
</reference>
<proteinExistence type="evidence at transcript level"/>
<dbReference type="AlphaFoldDB" id="V9LJY7"/>
<dbReference type="Pfam" id="PF11414">
    <property type="entry name" value="Suppressor_APC"/>
    <property type="match status" value="1"/>
</dbReference>
<feature type="compositionally biased region" description="Pro residues" evidence="2">
    <location>
        <begin position="62"/>
        <end position="74"/>
    </location>
</feature>
<sequence length="143" mass="16474">PPGGHGVDCDGLRELRELARDRAALVRGLEAVERVRDWHHRQIQSVYERQRQTCGQLSNRVPLPPPPPNGPLTPPDRWEQTVRVLKEQNHLLTREVSSKSERITQLEKEMMVLMRELCEIHRRSHLLPGNEPPPPRPLGDPHP</sequence>
<dbReference type="PANTHER" id="PTHR14907">
    <property type="entry name" value="FI14130P"/>
    <property type="match status" value="1"/>
</dbReference>
<feature type="region of interest" description="Disordered" evidence="2">
    <location>
        <begin position="124"/>
        <end position="143"/>
    </location>
</feature>
<feature type="non-terminal residue" evidence="3">
    <location>
        <position position="1"/>
    </location>
</feature>
<feature type="region of interest" description="Disordered" evidence="2">
    <location>
        <begin position="51"/>
        <end position="77"/>
    </location>
</feature>
<feature type="non-terminal residue" evidence="3">
    <location>
        <position position="143"/>
    </location>
</feature>
<name>V9LJY7_CALMI</name>
<feature type="coiled-coil region" evidence="1">
    <location>
        <begin position="89"/>
        <end position="116"/>
    </location>
</feature>
<evidence type="ECO:0000256" key="1">
    <source>
        <dbReference type="SAM" id="Coils"/>
    </source>
</evidence>
<accession>V9LJY7</accession>
<evidence type="ECO:0000256" key="2">
    <source>
        <dbReference type="SAM" id="MobiDB-lite"/>
    </source>
</evidence>
<keyword evidence="1" id="KW-0175">Coiled coil</keyword>
<dbReference type="EMBL" id="JW881150">
    <property type="protein sequence ID" value="AFP13667.1"/>
    <property type="molecule type" value="mRNA"/>
</dbReference>